<keyword evidence="3" id="KW-1185">Reference proteome</keyword>
<organism evidence="2 3">
    <name type="scientific">Intrasporangium chromatireducens Q5-1</name>
    <dbReference type="NCBI Taxonomy" id="584657"/>
    <lineage>
        <taxon>Bacteria</taxon>
        <taxon>Bacillati</taxon>
        <taxon>Actinomycetota</taxon>
        <taxon>Actinomycetes</taxon>
        <taxon>Micrococcales</taxon>
        <taxon>Intrasporangiaceae</taxon>
        <taxon>Intrasporangium</taxon>
    </lineage>
</organism>
<feature type="domain" description="Metallo-beta-lactamase" evidence="1">
    <location>
        <begin position="37"/>
        <end position="254"/>
    </location>
</feature>
<evidence type="ECO:0000259" key="1">
    <source>
        <dbReference type="SMART" id="SM00849"/>
    </source>
</evidence>
<dbReference type="InterPro" id="IPR036388">
    <property type="entry name" value="WH-like_DNA-bd_sf"/>
</dbReference>
<sequence>MTEQPTDRDAWTRPGAFEVAPGIHRIPLPLPNDGLRAVNVYAIVDGDGLTLIDGGWAIEAAETALAGALDSLGFGVEQIGQFLVTHAHRDHYTNASIVRKRYGATVSLGVGERPCIEHLVERAGQGGDDEIEVAQVPMLREAGAKELADHLAAYQPPPVDPDEWAAPDQWLRDGQVVAVGPRSLAAIETPGHTSGHLVYHDAAAELLFAGDHVLPQITPSIGFQAIRPESPLRDYLTSLQLVRAMPDARLLPAHGPVTSSVHERVDELLAHHEERLDLTLRALDTGAETAFEVAGQLHWTRRRRRLADMDVFNEMLAVLETAAHLQVLAERRLVVGELVSGVRRYRSA</sequence>
<proteinExistence type="predicted"/>
<dbReference type="Pfam" id="PF00753">
    <property type="entry name" value="Lactamase_B"/>
    <property type="match status" value="1"/>
</dbReference>
<dbReference type="PANTHER" id="PTHR23131:SF4">
    <property type="entry name" value="METALLO-BETA-LACTAMASE SUPERFAMILY POTEIN"/>
    <property type="match status" value="1"/>
</dbReference>
<dbReference type="EMBL" id="AWQS01000184">
    <property type="protein sequence ID" value="EWT04799.1"/>
    <property type="molecule type" value="Genomic_DNA"/>
</dbReference>
<evidence type="ECO:0000313" key="2">
    <source>
        <dbReference type="EMBL" id="EWT04799.1"/>
    </source>
</evidence>
<dbReference type="Gene3D" id="3.60.15.10">
    <property type="entry name" value="Ribonuclease Z/Hydroxyacylglutathione hydrolase-like"/>
    <property type="match status" value="1"/>
</dbReference>
<dbReference type="InterPro" id="IPR001279">
    <property type="entry name" value="Metallo-B-lactamas"/>
</dbReference>
<dbReference type="Proteomes" id="UP000019494">
    <property type="component" value="Unassembled WGS sequence"/>
</dbReference>
<dbReference type="PATRIC" id="fig|584657.3.peg.3316"/>
<dbReference type="SUPFAM" id="SSF56281">
    <property type="entry name" value="Metallo-hydrolase/oxidoreductase"/>
    <property type="match status" value="1"/>
</dbReference>
<evidence type="ECO:0000313" key="3">
    <source>
        <dbReference type="Proteomes" id="UP000019494"/>
    </source>
</evidence>
<reference evidence="3" key="1">
    <citation type="submission" date="2013-08" db="EMBL/GenBank/DDBJ databases">
        <title>Intrasporangium oryzae NRRL B-24470.</title>
        <authorList>
            <person name="Liu H."/>
            <person name="Wang G."/>
        </authorList>
    </citation>
    <scope>NUCLEOTIDE SEQUENCE [LARGE SCALE GENOMIC DNA]</scope>
    <source>
        <strain evidence="3">Q5-1</strain>
    </source>
</reference>
<comment type="caution">
    <text evidence="2">The sequence shown here is derived from an EMBL/GenBank/DDBJ whole genome shotgun (WGS) entry which is preliminary data.</text>
</comment>
<dbReference type="SMART" id="SM00849">
    <property type="entry name" value="Lactamase_B"/>
    <property type="match status" value="1"/>
</dbReference>
<accession>W9GLL7</accession>
<dbReference type="OrthoDB" id="2971563at2"/>
<dbReference type="AlphaFoldDB" id="W9GLL7"/>
<protein>
    <submittedName>
        <fullName evidence="2">Beta-lactamase</fullName>
    </submittedName>
</protein>
<dbReference type="InterPro" id="IPR050662">
    <property type="entry name" value="Sec-metab_biosynth-thioest"/>
</dbReference>
<dbReference type="PANTHER" id="PTHR23131">
    <property type="entry name" value="ENDORIBONUCLEASE LACTB2"/>
    <property type="match status" value="1"/>
</dbReference>
<dbReference type="InterPro" id="IPR036866">
    <property type="entry name" value="RibonucZ/Hydroxyglut_hydro"/>
</dbReference>
<gene>
    <name evidence="2" type="ORF">N864_09970</name>
</gene>
<name>W9GLL7_9MICO</name>
<dbReference type="RefSeq" id="WP_034719456.1">
    <property type="nucleotide sequence ID" value="NZ_AWQS01000184.1"/>
</dbReference>
<dbReference type="Gene3D" id="1.10.10.10">
    <property type="entry name" value="Winged helix-like DNA-binding domain superfamily/Winged helix DNA-binding domain"/>
    <property type="match status" value="1"/>
</dbReference>